<proteinExistence type="predicted"/>
<dbReference type="EMBL" id="JARSFG010000023">
    <property type="protein sequence ID" value="MEC1180221.1"/>
    <property type="molecule type" value="Genomic_DNA"/>
</dbReference>
<keyword evidence="1" id="KW-0732">Signal</keyword>
<keyword evidence="3" id="KW-1185">Reference proteome</keyword>
<organism evidence="2 3">
    <name type="scientific">Metasolibacillus meyeri</name>
    <dbReference type="NCBI Taxonomy" id="1071052"/>
    <lineage>
        <taxon>Bacteria</taxon>
        <taxon>Bacillati</taxon>
        <taxon>Bacillota</taxon>
        <taxon>Bacilli</taxon>
        <taxon>Bacillales</taxon>
        <taxon>Caryophanaceae</taxon>
        <taxon>Metasolibacillus</taxon>
    </lineage>
</organism>
<feature type="chain" id="PRO_5043645444" evidence="1">
    <location>
        <begin position="25"/>
        <end position="327"/>
    </location>
</feature>
<gene>
    <name evidence="2" type="ORF">P9B03_17090</name>
</gene>
<dbReference type="Proteomes" id="UP001344888">
    <property type="component" value="Unassembled WGS sequence"/>
</dbReference>
<accession>A0AAW9NY06</accession>
<dbReference type="RefSeq" id="WP_326124785.1">
    <property type="nucleotide sequence ID" value="NZ_JARSFG010000023.1"/>
</dbReference>
<reference evidence="2 3" key="1">
    <citation type="submission" date="2023-03" db="EMBL/GenBank/DDBJ databases">
        <title>Bacillus Genome Sequencing.</title>
        <authorList>
            <person name="Dunlap C."/>
        </authorList>
    </citation>
    <scope>NUCLEOTIDE SEQUENCE [LARGE SCALE GENOMIC DNA]</scope>
    <source>
        <strain evidence="2 3">B-59205</strain>
    </source>
</reference>
<evidence type="ECO:0000256" key="1">
    <source>
        <dbReference type="SAM" id="SignalP"/>
    </source>
</evidence>
<evidence type="ECO:0000313" key="2">
    <source>
        <dbReference type="EMBL" id="MEC1180221.1"/>
    </source>
</evidence>
<sequence>MKKIILLFGVFLFTLSLNSNIVSASDDLFVDGDYISRDPITNKYSSDWSHLDTPENLQLQKEVREYFSQLNNIGIQSESRQLNLEHDLEDLNKRIDDFLSLIDPEIAAYNSQESNLITPMSSYGLPGIDQTLVKIYEGRLHLAIGNLTPSNIATAIQNSNAARDHGIRYAENNNFYSNGKLITWENAADALRHFAWNYMNSNDFGVAKAKTTGDIHELALIALKYVNNDVSTAQLCKFNMSCMEAAAIQKTINNSNLAKTNITAFNNIFDNASVMDLINNAKGRQAYSQGNATYSVPFNRMLASGELVKALSGVNSTVRNNAWVEYK</sequence>
<name>A0AAW9NY06_9BACL</name>
<dbReference type="AlphaFoldDB" id="A0AAW9NY06"/>
<feature type="signal peptide" evidence="1">
    <location>
        <begin position="1"/>
        <end position="24"/>
    </location>
</feature>
<comment type="caution">
    <text evidence="2">The sequence shown here is derived from an EMBL/GenBank/DDBJ whole genome shotgun (WGS) entry which is preliminary data.</text>
</comment>
<evidence type="ECO:0000313" key="3">
    <source>
        <dbReference type="Proteomes" id="UP001344888"/>
    </source>
</evidence>
<protein>
    <submittedName>
        <fullName evidence="2">Uncharacterized protein</fullName>
    </submittedName>
</protein>